<accession>A0A6I6F944</accession>
<dbReference type="KEGG" id="sfic:EIZ62_15270"/>
<dbReference type="EMBL" id="CP034279">
    <property type="protein sequence ID" value="QGV79454.1"/>
    <property type="molecule type" value="Genomic_DNA"/>
</dbReference>
<dbReference type="AlphaFoldDB" id="A0A6I6F944"/>
<dbReference type="RefSeq" id="WP_156693199.1">
    <property type="nucleotide sequence ID" value="NZ_CP034279.1"/>
</dbReference>
<evidence type="ECO:0000313" key="2">
    <source>
        <dbReference type="Proteomes" id="UP000422572"/>
    </source>
</evidence>
<dbReference type="OrthoDB" id="4247956at2"/>
<reference evidence="1 2" key="1">
    <citation type="submission" date="2018-12" db="EMBL/GenBank/DDBJ databases">
        <title>Complete genome sequence of Streptomyces ficellus NRRL8067, the producer of ficellomycin, feldamycin and nojirimycin.</title>
        <authorList>
            <person name="Zhang H."/>
            <person name="Yue R."/>
            <person name="Liu Y."/>
            <person name="Li M."/>
            <person name="Mu H."/>
            <person name="Zhang J."/>
        </authorList>
    </citation>
    <scope>NUCLEOTIDE SEQUENCE [LARGE SCALE GENOMIC DNA]</scope>
    <source>
        <strain evidence="1 2">NRRL 8067</strain>
    </source>
</reference>
<organism evidence="1 2">
    <name type="scientific">Streptomyces ficellus</name>
    <dbReference type="NCBI Taxonomy" id="1977088"/>
    <lineage>
        <taxon>Bacteria</taxon>
        <taxon>Bacillati</taxon>
        <taxon>Actinomycetota</taxon>
        <taxon>Actinomycetes</taxon>
        <taxon>Kitasatosporales</taxon>
        <taxon>Streptomycetaceae</taxon>
        <taxon>Streptomyces</taxon>
    </lineage>
</organism>
<dbReference type="Proteomes" id="UP000422572">
    <property type="component" value="Chromosome"/>
</dbReference>
<name>A0A6I6F944_9ACTN</name>
<sequence length="100" mass="10586">MPVIEEYVKADGTVVGKHIRLPAGARRQTAIAGMIVAGVLLFGSGNTTTGAGPQPGQNRLPRPQSTVVYPIKWPGWDRPVVHPTPTVSYPIVFPTSGSGR</sequence>
<gene>
    <name evidence="1" type="ORF">EIZ62_15270</name>
</gene>
<keyword evidence="2" id="KW-1185">Reference proteome</keyword>
<evidence type="ECO:0000313" key="1">
    <source>
        <dbReference type="EMBL" id="QGV79454.1"/>
    </source>
</evidence>
<proteinExistence type="predicted"/>
<protein>
    <submittedName>
        <fullName evidence="1">Uncharacterized protein</fullName>
    </submittedName>
</protein>